<dbReference type="Proteomes" id="UP001597068">
    <property type="component" value="Unassembled WGS sequence"/>
</dbReference>
<name>A0ABW3G9E7_9NOCA</name>
<sequence>MTDESYLLLESTLGVVAPMQVVWVFPSDPGIDAVSAAHARLIGGPLDRVVRPPRVHGARPRWARPTGVARLRIDPDTVDDTVDDTDTDTDAVRRWAAGHLGDAPIAAAAVPGGRCWEMATVGTRSGGRVVSVVASHVVADGRRFVETLASALAGCDPDPTDVPATVSSSREVAHDVVDAIAATGDAARSLRRLVAASRARPPGPTGSSRPAPSAPPDSPPPVGDCTPEHRVLSVPRTRWDDAARRRGGTSTTLLVALAADLARQAGLLELRSGPSVPLRVSVAVDRRDPGDAHSANAAGGVSVRLDQPVDPADGLAGIRAAVRTAVAEPVEDDAVARLARLLPRGVLGRVIASIPGPHVSVSHLGEAPVGLRACGGVGAEEIVVRAATRTVAARLARGMLPGIAVWAVGHGDRVAVAVCGADPVFGSGAVDLDELMDRVAKRWGVDDPGVVA</sequence>
<feature type="region of interest" description="Disordered" evidence="1">
    <location>
        <begin position="196"/>
        <end position="246"/>
    </location>
</feature>
<feature type="compositionally biased region" description="Basic and acidic residues" evidence="1">
    <location>
        <begin position="226"/>
        <end position="244"/>
    </location>
</feature>
<protein>
    <recommendedName>
        <fullName evidence="4">Diacylglycerol O-acyltransferase</fullName>
    </recommendedName>
</protein>
<feature type="compositionally biased region" description="Pro residues" evidence="1">
    <location>
        <begin position="212"/>
        <end position="222"/>
    </location>
</feature>
<accession>A0ABW3G9E7</accession>
<comment type="caution">
    <text evidence="2">The sequence shown here is derived from an EMBL/GenBank/DDBJ whole genome shotgun (WGS) entry which is preliminary data.</text>
</comment>
<feature type="compositionally biased region" description="Low complexity" evidence="1">
    <location>
        <begin position="196"/>
        <end position="211"/>
    </location>
</feature>
<dbReference type="RefSeq" id="WP_253649108.1">
    <property type="nucleotide sequence ID" value="NZ_BAAAMO010000005.1"/>
</dbReference>
<keyword evidence="3" id="KW-1185">Reference proteome</keyword>
<proteinExistence type="predicted"/>
<evidence type="ECO:0000313" key="2">
    <source>
        <dbReference type="EMBL" id="MFD0927291.1"/>
    </source>
</evidence>
<gene>
    <name evidence="2" type="ORF">ACFQ04_16245</name>
</gene>
<organism evidence="2 3">
    <name type="scientific">Williamsia deligens</name>
    <dbReference type="NCBI Taxonomy" id="321325"/>
    <lineage>
        <taxon>Bacteria</taxon>
        <taxon>Bacillati</taxon>
        <taxon>Actinomycetota</taxon>
        <taxon>Actinomycetes</taxon>
        <taxon>Mycobacteriales</taxon>
        <taxon>Nocardiaceae</taxon>
        <taxon>Williamsia</taxon>
    </lineage>
</organism>
<evidence type="ECO:0000256" key="1">
    <source>
        <dbReference type="SAM" id="MobiDB-lite"/>
    </source>
</evidence>
<evidence type="ECO:0008006" key="4">
    <source>
        <dbReference type="Google" id="ProtNLM"/>
    </source>
</evidence>
<reference evidence="3" key="1">
    <citation type="journal article" date="2019" name="Int. J. Syst. Evol. Microbiol.">
        <title>The Global Catalogue of Microorganisms (GCM) 10K type strain sequencing project: providing services to taxonomists for standard genome sequencing and annotation.</title>
        <authorList>
            <consortium name="The Broad Institute Genomics Platform"/>
            <consortium name="The Broad Institute Genome Sequencing Center for Infectious Disease"/>
            <person name="Wu L."/>
            <person name="Ma J."/>
        </authorList>
    </citation>
    <scope>NUCLEOTIDE SEQUENCE [LARGE SCALE GENOMIC DNA]</scope>
    <source>
        <strain evidence="3">CCUG 50873</strain>
    </source>
</reference>
<dbReference type="EMBL" id="JBHTIL010000004">
    <property type="protein sequence ID" value="MFD0927291.1"/>
    <property type="molecule type" value="Genomic_DNA"/>
</dbReference>
<evidence type="ECO:0000313" key="3">
    <source>
        <dbReference type="Proteomes" id="UP001597068"/>
    </source>
</evidence>